<dbReference type="Gene3D" id="1.10.10.10">
    <property type="entry name" value="Winged helix-like DNA-binding domain superfamily/Winged helix DNA-binding domain"/>
    <property type="match status" value="1"/>
</dbReference>
<dbReference type="EMBL" id="CP020772">
    <property type="protein sequence ID" value="ARI78687.1"/>
    <property type="molecule type" value="Genomic_DNA"/>
</dbReference>
<comment type="similarity">
    <text evidence="1">Belongs to the LysR transcriptional regulatory family.</text>
</comment>
<dbReference type="GO" id="GO:0003677">
    <property type="term" value="F:DNA binding"/>
    <property type="evidence" value="ECO:0007669"/>
    <property type="project" value="UniProtKB-KW"/>
</dbReference>
<dbReference type="RefSeq" id="WP_085031146.1">
    <property type="nucleotide sequence ID" value="NZ_CP020772.1"/>
</dbReference>
<dbReference type="InterPro" id="IPR005119">
    <property type="entry name" value="LysR_subst-bd"/>
</dbReference>
<evidence type="ECO:0000256" key="4">
    <source>
        <dbReference type="ARBA" id="ARBA00023163"/>
    </source>
</evidence>
<evidence type="ECO:0000259" key="5">
    <source>
        <dbReference type="PROSITE" id="PS50931"/>
    </source>
</evidence>
<dbReference type="InterPro" id="IPR000847">
    <property type="entry name" value="LysR_HTH_N"/>
</dbReference>
<dbReference type="GO" id="GO:0005829">
    <property type="term" value="C:cytosol"/>
    <property type="evidence" value="ECO:0007669"/>
    <property type="project" value="TreeGrafter"/>
</dbReference>
<evidence type="ECO:0000256" key="3">
    <source>
        <dbReference type="ARBA" id="ARBA00023125"/>
    </source>
</evidence>
<dbReference type="InterPro" id="IPR036388">
    <property type="entry name" value="WH-like_DNA-bd_sf"/>
</dbReference>
<keyword evidence="7" id="KW-1185">Reference proteome</keyword>
<dbReference type="KEGG" id="hmn:HM131_18385"/>
<feature type="domain" description="HTH lysR-type" evidence="5">
    <location>
        <begin position="1"/>
        <end position="58"/>
    </location>
</feature>
<dbReference type="CDD" id="cd05466">
    <property type="entry name" value="PBP2_LTTR_substrate"/>
    <property type="match status" value="1"/>
</dbReference>
<dbReference type="Gene3D" id="3.40.190.290">
    <property type="match status" value="1"/>
</dbReference>
<dbReference type="PRINTS" id="PR00039">
    <property type="entry name" value="HTHLYSR"/>
</dbReference>
<gene>
    <name evidence="6" type="ORF">HM131_18385</name>
</gene>
<dbReference type="SUPFAM" id="SSF46785">
    <property type="entry name" value="Winged helix' DNA-binding domain"/>
    <property type="match status" value="1"/>
</dbReference>
<dbReference type="FunFam" id="1.10.10.10:FF:000001">
    <property type="entry name" value="LysR family transcriptional regulator"/>
    <property type="match status" value="1"/>
</dbReference>
<dbReference type="PANTHER" id="PTHR30419">
    <property type="entry name" value="HTH-TYPE TRANSCRIPTIONAL REGULATOR YBHD"/>
    <property type="match status" value="1"/>
</dbReference>
<dbReference type="Pfam" id="PF03466">
    <property type="entry name" value="LysR_substrate"/>
    <property type="match status" value="1"/>
</dbReference>
<dbReference type="AlphaFoldDB" id="A0A1W5ZZM3"/>
<protein>
    <submittedName>
        <fullName evidence="6">LysR family transcriptional regulator</fullName>
    </submittedName>
</protein>
<organism evidence="6 7">
    <name type="scientific">Halobacillus mangrovi</name>
    <dbReference type="NCBI Taxonomy" id="402384"/>
    <lineage>
        <taxon>Bacteria</taxon>
        <taxon>Bacillati</taxon>
        <taxon>Bacillota</taxon>
        <taxon>Bacilli</taxon>
        <taxon>Bacillales</taxon>
        <taxon>Bacillaceae</taxon>
        <taxon>Halobacillus</taxon>
    </lineage>
</organism>
<dbReference type="Proteomes" id="UP000192527">
    <property type="component" value="Chromosome"/>
</dbReference>
<keyword evidence="2" id="KW-0805">Transcription regulation</keyword>
<dbReference type="PROSITE" id="PS50931">
    <property type="entry name" value="HTH_LYSR"/>
    <property type="match status" value="1"/>
</dbReference>
<name>A0A1W5ZZM3_9BACI</name>
<accession>A0A1W5ZZM3</accession>
<evidence type="ECO:0000256" key="2">
    <source>
        <dbReference type="ARBA" id="ARBA00023015"/>
    </source>
</evidence>
<evidence type="ECO:0000256" key="1">
    <source>
        <dbReference type="ARBA" id="ARBA00009437"/>
    </source>
</evidence>
<dbReference type="InterPro" id="IPR050950">
    <property type="entry name" value="HTH-type_LysR_regulators"/>
</dbReference>
<dbReference type="GO" id="GO:0003700">
    <property type="term" value="F:DNA-binding transcription factor activity"/>
    <property type="evidence" value="ECO:0007669"/>
    <property type="project" value="InterPro"/>
</dbReference>
<keyword evidence="4" id="KW-0804">Transcription</keyword>
<evidence type="ECO:0000313" key="6">
    <source>
        <dbReference type="EMBL" id="ARI78687.1"/>
    </source>
</evidence>
<dbReference type="SUPFAM" id="SSF53850">
    <property type="entry name" value="Periplasmic binding protein-like II"/>
    <property type="match status" value="1"/>
</dbReference>
<dbReference type="InterPro" id="IPR036390">
    <property type="entry name" value="WH_DNA-bd_sf"/>
</dbReference>
<dbReference type="OrthoDB" id="9803735at2"/>
<dbReference type="Pfam" id="PF00126">
    <property type="entry name" value="HTH_1"/>
    <property type="match status" value="1"/>
</dbReference>
<dbReference type="STRING" id="402384.HM131_18385"/>
<reference evidence="6 7" key="1">
    <citation type="submission" date="2017-04" db="EMBL/GenBank/DDBJ databases">
        <title>The whole genome sequencing and assembly of Halobacillus mangrovi strain.</title>
        <authorList>
            <person name="Lee S.-J."/>
            <person name="Park M.-K."/>
            <person name="Kim J.-Y."/>
            <person name="Lee Y.-J."/>
            <person name="Yi H."/>
            <person name="Bahn Y.-S."/>
            <person name="Kim J.F."/>
            <person name="Lee D.-W."/>
        </authorList>
    </citation>
    <scope>NUCLEOTIDE SEQUENCE [LARGE SCALE GENOMIC DNA]</scope>
    <source>
        <strain evidence="6 7">KTB 131</strain>
    </source>
</reference>
<sequence length="304" mass="34891">MDIKQLRYFRTVAEEGQVTKAAKKLHMAQPPLSQQIKLMEEELELKLFDRHGRKLELTSAGEVLYQKAGQILNDLEETIVEVKETNEGITGTLHIGSNKSCFSSLTGPLNQLRQQYPNLTYQLREGDTYFLAECIRRREIEMAVVRLPIERDEFEMVPLPSEPYVLVTPKSWDLFPSAAKEVEVEDLKDLPLMLLHRISGMGQFELIVDECRKHGFDPYVICECPDATMLLSLVANGVGATIVPRSTLEAFSFSNIESYEFRNADIEAKAVVIWHKDRYLTKASRRLLRLFELDRTDLEKLVQL</sequence>
<keyword evidence="3" id="KW-0238">DNA-binding</keyword>
<proteinExistence type="inferred from homology"/>
<evidence type="ECO:0000313" key="7">
    <source>
        <dbReference type="Proteomes" id="UP000192527"/>
    </source>
</evidence>
<dbReference type="PANTHER" id="PTHR30419:SF28">
    <property type="entry name" value="HTH-TYPE TRANSCRIPTIONAL REGULATOR BSDA"/>
    <property type="match status" value="1"/>
</dbReference>